<organism evidence="5 6">
    <name type="scientific">Acetanaerobacterium elongatum</name>
    <dbReference type="NCBI Taxonomy" id="258515"/>
    <lineage>
        <taxon>Bacteria</taxon>
        <taxon>Bacillati</taxon>
        <taxon>Bacillota</taxon>
        <taxon>Clostridia</taxon>
        <taxon>Eubacteriales</taxon>
        <taxon>Oscillospiraceae</taxon>
        <taxon>Acetanaerobacterium</taxon>
    </lineage>
</organism>
<protein>
    <submittedName>
        <fullName evidence="5">Transcriptional regulator, AraC family</fullName>
    </submittedName>
</protein>
<dbReference type="SMART" id="SM00342">
    <property type="entry name" value="HTH_ARAC"/>
    <property type="match status" value="1"/>
</dbReference>
<dbReference type="SMART" id="SM00871">
    <property type="entry name" value="AraC_E_bind"/>
    <property type="match status" value="1"/>
</dbReference>
<evidence type="ECO:0000313" key="6">
    <source>
        <dbReference type="Proteomes" id="UP000199182"/>
    </source>
</evidence>
<dbReference type="Gene3D" id="3.20.80.10">
    <property type="entry name" value="Regulatory factor, effector binding domain"/>
    <property type="match status" value="1"/>
</dbReference>
<dbReference type="InterPro" id="IPR011256">
    <property type="entry name" value="Reg_factor_effector_dom_sf"/>
</dbReference>
<gene>
    <name evidence="5" type="ORF">SAMN05192585_1526</name>
</gene>
<name>A0A1H0GLQ6_9FIRM</name>
<evidence type="ECO:0000256" key="2">
    <source>
        <dbReference type="ARBA" id="ARBA00023125"/>
    </source>
</evidence>
<dbReference type="Pfam" id="PF12833">
    <property type="entry name" value="HTH_18"/>
    <property type="match status" value="1"/>
</dbReference>
<keyword evidence="6" id="KW-1185">Reference proteome</keyword>
<dbReference type="Proteomes" id="UP000199182">
    <property type="component" value="Unassembled WGS sequence"/>
</dbReference>
<sequence>MDLLTGMNNAVACIEENLEGNDICRKAARAACCSEYHFSRMFSAIAGVTLSEYIRRRRLTLAAFELQRSDTRILDIALKYGYDSADAFARAFYKLHGINPSEARGAGTQLKAYPKLSFHITITGADEMEYRLEDIDFEVRIVGKSNLVSTRQALEQVPALWQEAAQNGLLEQLVAMAWEHPKCRMEGLLGVCGKEASIKDDTFDYFTATRYDGEVPEGMNELILPPHLWAVFPDTVQAWGRIYTDWLPSSGYMLADLPCIECYYAPDSGRRDELWVPVVKGKE</sequence>
<keyword evidence="2" id="KW-0238">DNA-binding</keyword>
<reference evidence="5 6" key="1">
    <citation type="submission" date="2016-10" db="EMBL/GenBank/DDBJ databases">
        <authorList>
            <person name="de Groot N.N."/>
        </authorList>
    </citation>
    <scope>NUCLEOTIDE SEQUENCE [LARGE SCALE GENOMIC DNA]</scope>
    <source>
        <strain evidence="5 6">CGMCC 1.5012</strain>
    </source>
</reference>
<keyword evidence="3" id="KW-0804">Transcription</keyword>
<evidence type="ECO:0000313" key="5">
    <source>
        <dbReference type="EMBL" id="SDO07611.1"/>
    </source>
</evidence>
<evidence type="ECO:0000259" key="4">
    <source>
        <dbReference type="PROSITE" id="PS01124"/>
    </source>
</evidence>
<dbReference type="PROSITE" id="PS01124">
    <property type="entry name" value="HTH_ARAC_FAMILY_2"/>
    <property type="match status" value="1"/>
</dbReference>
<dbReference type="STRING" id="258515.SAMN05192585_1526"/>
<feature type="domain" description="HTH araC/xylS-type" evidence="4">
    <location>
        <begin position="8"/>
        <end position="106"/>
    </location>
</feature>
<dbReference type="InterPro" id="IPR009057">
    <property type="entry name" value="Homeodomain-like_sf"/>
</dbReference>
<proteinExistence type="predicted"/>
<dbReference type="PANTHER" id="PTHR47504:SF5">
    <property type="entry name" value="RIGHT ORIGIN-BINDING PROTEIN"/>
    <property type="match status" value="1"/>
</dbReference>
<dbReference type="InterPro" id="IPR018060">
    <property type="entry name" value="HTH_AraC"/>
</dbReference>
<dbReference type="PANTHER" id="PTHR47504">
    <property type="entry name" value="RIGHT ORIGIN-BINDING PROTEIN"/>
    <property type="match status" value="1"/>
</dbReference>
<dbReference type="Pfam" id="PF06445">
    <property type="entry name" value="GyrI-like"/>
    <property type="match status" value="1"/>
</dbReference>
<dbReference type="Gene3D" id="1.10.10.60">
    <property type="entry name" value="Homeodomain-like"/>
    <property type="match status" value="2"/>
</dbReference>
<dbReference type="GO" id="GO:0043565">
    <property type="term" value="F:sequence-specific DNA binding"/>
    <property type="evidence" value="ECO:0007669"/>
    <property type="project" value="InterPro"/>
</dbReference>
<dbReference type="PRINTS" id="PR00032">
    <property type="entry name" value="HTHARAC"/>
</dbReference>
<dbReference type="SUPFAM" id="SSF46689">
    <property type="entry name" value="Homeodomain-like"/>
    <property type="match status" value="2"/>
</dbReference>
<dbReference type="InterPro" id="IPR020449">
    <property type="entry name" value="Tscrpt_reg_AraC-type_HTH"/>
</dbReference>
<dbReference type="RefSeq" id="WP_092643435.1">
    <property type="nucleotide sequence ID" value="NZ_FNID01000052.1"/>
</dbReference>
<evidence type="ECO:0000256" key="1">
    <source>
        <dbReference type="ARBA" id="ARBA00023015"/>
    </source>
</evidence>
<keyword evidence="1" id="KW-0805">Transcription regulation</keyword>
<dbReference type="InterPro" id="IPR050959">
    <property type="entry name" value="MarA-like"/>
</dbReference>
<dbReference type="InterPro" id="IPR010499">
    <property type="entry name" value="AraC_E-bd"/>
</dbReference>
<accession>A0A1H0GLQ6</accession>
<dbReference type="EMBL" id="FNID01000052">
    <property type="protein sequence ID" value="SDO07611.1"/>
    <property type="molecule type" value="Genomic_DNA"/>
</dbReference>
<dbReference type="SUPFAM" id="SSF55136">
    <property type="entry name" value="Probable bacterial effector-binding domain"/>
    <property type="match status" value="1"/>
</dbReference>
<dbReference type="GO" id="GO:0003700">
    <property type="term" value="F:DNA-binding transcription factor activity"/>
    <property type="evidence" value="ECO:0007669"/>
    <property type="project" value="InterPro"/>
</dbReference>
<evidence type="ECO:0000256" key="3">
    <source>
        <dbReference type="ARBA" id="ARBA00023163"/>
    </source>
</evidence>
<dbReference type="InterPro" id="IPR029442">
    <property type="entry name" value="GyrI-like"/>
</dbReference>
<dbReference type="OrthoDB" id="9801123at2"/>
<dbReference type="AlphaFoldDB" id="A0A1H0GLQ6"/>